<accession>A0A9P8VBT4</accession>
<evidence type="ECO:0000256" key="1">
    <source>
        <dbReference type="SAM" id="SignalP"/>
    </source>
</evidence>
<evidence type="ECO:0000313" key="2">
    <source>
        <dbReference type="EMBL" id="KAH6688383.1"/>
    </source>
</evidence>
<dbReference type="PROSITE" id="PS51257">
    <property type="entry name" value="PROKAR_LIPOPROTEIN"/>
    <property type="match status" value="1"/>
</dbReference>
<sequence>MRARRRRRRRRGLAVVISLAAAACLLCFSHRAGNGRGSMGVICYGLTLLGKYQGGGRSTEFCACWLLPDGAPGGQLDLFEPFTGERRSLFFSFGSGFLPSLQIYGGRRRGSEAECSRASPLRFVYVHHCLGLLITHTRCGCPDHGPRSNTRPPLGSGTFESIWSVVLAGSAA</sequence>
<keyword evidence="3" id="KW-1185">Reference proteome</keyword>
<keyword evidence="1" id="KW-0732">Signal</keyword>
<evidence type="ECO:0008006" key="4">
    <source>
        <dbReference type="Google" id="ProtNLM"/>
    </source>
</evidence>
<dbReference type="Proteomes" id="UP000770015">
    <property type="component" value="Unassembled WGS sequence"/>
</dbReference>
<comment type="caution">
    <text evidence="2">The sequence shown here is derived from an EMBL/GenBank/DDBJ whole genome shotgun (WGS) entry which is preliminary data.</text>
</comment>
<dbReference type="EMBL" id="JAGSXJ010000009">
    <property type="protein sequence ID" value="KAH6688383.1"/>
    <property type="molecule type" value="Genomic_DNA"/>
</dbReference>
<protein>
    <recommendedName>
        <fullName evidence="4">Secreted protein</fullName>
    </recommendedName>
</protein>
<dbReference type="AlphaFoldDB" id="A0A9P8VBT4"/>
<feature type="signal peptide" evidence="1">
    <location>
        <begin position="1"/>
        <end position="27"/>
    </location>
</feature>
<feature type="chain" id="PRO_5040428595" description="Secreted protein" evidence="1">
    <location>
        <begin position="28"/>
        <end position="172"/>
    </location>
</feature>
<organism evidence="2 3">
    <name type="scientific">Plectosphaerella plurivora</name>
    <dbReference type="NCBI Taxonomy" id="936078"/>
    <lineage>
        <taxon>Eukaryota</taxon>
        <taxon>Fungi</taxon>
        <taxon>Dikarya</taxon>
        <taxon>Ascomycota</taxon>
        <taxon>Pezizomycotina</taxon>
        <taxon>Sordariomycetes</taxon>
        <taxon>Hypocreomycetidae</taxon>
        <taxon>Glomerellales</taxon>
        <taxon>Plectosphaerellaceae</taxon>
        <taxon>Plectosphaerella</taxon>
    </lineage>
</organism>
<proteinExistence type="predicted"/>
<reference evidence="2" key="1">
    <citation type="journal article" date="2021" name="Nat. Commun.">
        <title>Genetic determinants of endophytism in the Arabidopsis root mycobiome.</title>
        <authorList>
            <person name="Mesny F."/>
            <person name="Miyauchi S."/>
            <person name="Thiergart T."/>
            <person name="Pickel B."/>
            <person name="Atanasova L."/>
            <person name="Karlsson M."/>
            <person name="Huettel B."/>
            <person name="Barry K.W."/>
            <person name="Haridas S."/>
            <person name="Chen C."/>
            <person name="Bauer D."/>
            <person name="Andreopoulos W."/>
            <person name="Pangilinan J."/>
            <person name="LaButti K."/>
            <person name="Riley R."/>
            <person name="Lipzen A."/>
            <person name="Clum A."/>
            <person name="Drula E."/>
            <person name="Henrissat B."/>
            <person name="Kohler A."/>
            <person name="Grigoriev I.V."/>
            <person name="Martin F.M."/>
            <person name="Hacquard S."/>
        </authorList>
    </citation>
    <scope>NUCLEOTIDE SEQUENCE</scope>
    <source>
        <strain evidence="2">MPI-SDFR-AT-0117</strain>
    </source>
</reference>
<gene>
    <name evidence="2" type="ORF">F5X68DRAFT_79636</name>
</gene>
<evidence type="ECO:0000313" key="3">
    <source>
        <dbReference type="Proteomes" id="UP000770015"/>
    </source>
</evidence>
<name>A0A9P8VBT4_9PEZI</name>